<gene>
    <name evidence="2" type="ORF">HNQ68_000691</name>
</gene>
<accession>A0A7W8ENG2</accession>
<dbReference type="PIRSF" id="PIRSF032162">
    <property type="entry name" value="UCP032162_imp"/>
    <property type="match status" value="1"/>
</dbReference>
<feature type="transmembrane region" description="Helical" evidence="1">
    <location>
        <begin position="37"/>
        <end position="56"/>
    </location>
</feature>
<dbReference type="InterPro" id="IPR016990">
    <property type="entry name" value="UCP032162_TM"/>
</dbReference>
<evidence type="ECO:0000313" key="3">
    <source>
        <dbReference type="Proteomes" id="UP000531231"/>
    </source>
</evidence>
<dbReference type="InterPro" id="IPR019253">
    <property type="entry name" value="DUF2244_TM"/>
</dbReference>
<name>A0A7W8ENG2_9HYPH</name>
<evidence type="ECO:0000313" key="2">
    <source>
        <dbReference type="EMBL" id="MBB5090179.1"/>
    </source>
</evidence>
<proteinExistence type="predicted"/>
<organism evidence="2 3">
    <name type="scientific">Pseudochrobactrum saccharolyticum</name>
    <dbReference type="NCBI Taxonomy" id="354352"/>
    <lineage>
        <taxon>Bacteria</taxon>
        <taxon>Pseudomonadati</taxon>
        <taxon>Pseudomonadota</taxon>
        <taxon>Alphaproteobacteria</taxon>
        <taxon>Hyphomicrobiales</taxon>
        <taxon>Brucellaceae</taxon>
        <taxon>Pseudochrobactrum</taxon>
    </lineage>
</organism>
<keyword evidence="3" id="KW-1185">Reference proteome</keyword>
<keyword evidence="1" id="KW-0812">Transmembrane</keyword>
<sequence>MNAPYHPDGADPDAYGAEFFKATLLPYRSLSPRGFQIMILSLLLLWACIGMVFMQIGALPVVGPVVGLFGLDIALIYLAFRLNYYAARQREEITVSREQLLIRQVSASGRIRAYQFNPFRTRFHITRKDDIGIIQMQLHSDGRTLDIGRFLPPDDRESFASAFSNALTRSRR</sequence>
<keyword evidence="1" id="KW-1133">Transmembrane helix</keyword>
<dbReference type="RefSeq" id="WP_151158689.1">
    <property type="nucleotide sequence ID" value="NZ_JACHIL010000001.1"/>
</dbReference>
<keyword evidence="1" id="KW-0472">Membrane</keyword>
<reference evidence="2 3" key="1">
    <citation type="submission" date="2020-08" db="EMBL/GenBank/DDBJ databases">
        <title>Genomic Encyclopedia of Type Strains, Phase IV (KMG-IV): sequencing the most valuable type-strain genomes for metagenomic binning, comparative biology and taxonomic classification.</title>
        <authorList>
            <person name="Goeker M."/>
        </authorList>
    </citation>
    <scope>NUCLEOTIDE SEQUENCE [LARGE SCALE GENOMIC DNA]</scope>
    <source>
        <strain evidence="2 3">DSM 25620</strain>
    </source>
</reference>
<dbReference type="EMBL" id="JACHIL010000001">
    <property type="protein sequence ID" value="MBB5090179.1"/>
    <property type="molecule type" value="Genomic_DNA"/>
</dbReference>
<dbReference type="Proteomes" id="UP000531231">
    <property type="component" value="Unassembled WGS sequence"/>
</dbReference>
<comment type="caution">
    <text evidence="2">The sequence shown here is derived from an EMBL/GenBank/DDBJ whole genome shotgun (WGS) entry which is preliminary data.</text>
</comment>
<protein>
    <submittedName>
        <fullName evidence="2">Putative membrane protein</fullName>
    </submittedName>
</protein>
<evidence type="ECO:0000256" key="1">
    <source>
        <dbReference type="SAM" id="Phobius"/>
    </source>
</evidence>
<feature type="transmembrane region" description="Helical" evidence="1">
    <location>
        <begin position="62"/>
        <end position="80"/>
    </location>
</feature>
<dbReference type="Pfam" id="PF10003">
    <property type="entry name" value="DUF2244"/>
    <property type="match status" value="1"/>
</dbReference>
<dbReference type="AlphaFoldDB" id="A0A7W8ENG2"/>